<dbReference type="RefSeq" id="WP_013074276.1">
    <property type="nucleotide sequence ID" value="NC_014098.1"/>
</dbReference>
<evidence type="ECO:0000313" key="1">
    <source>
        <dbReference type="EMBL" id="ADG04983.1"/>
    </source>
</evidence>
<dbReference type="HOGENOM" id="CLU_2130206_0_0_9"/>
<dbReference type="Proteomes" id="UP000002368">
    <property type="component" value="Chromosome"/>
</dbReference>
<evidence type="ECO:0000313" key="2">
    <source>
        <dbReference type="Proteomes" id="UP000002368"/>
    </source>
</evidence>
<reference evidence="1 2" key="1">
    <citation type="journal article" date="2011" name="Stand. Genomic Sci.">
        <title>Complete genome sequence of the thermophilic, hydrogen-oxidizing Bacillus tusciae type strain (T2) and reclassification in the new genus, Kyrpidia gen. nov. as Kyrpidia tusciae comb. nov. and emendation of the family Alicyclobacillaceae da Costa and Rainey, 2010.</title>
        <authorList>
            <person name="Klenk H.P."/>
            <person name="Lapidus A."/>
            <person name="Chertkov O."/>
            <person name="Copeland A."/>
            <person name="Del Rio T.G."/>
            <person name="Nolan M."/>
            <person name="Lucas S."/>
            <person name="Chen F."/>
            <person name="Tice H."/>
            <person name="Cheng J.F."/>
            <person name="Han C."/>
            <person name="Bruce D."/>
            <person name="Goodwin L."/>
            <person name="Pitluck S."/>
            <person name="Pati A."/>
            <person name="Ivanova N."/>
            <person name="Mavromatis K."/>
            <person name="Daum C."/>
            <person name="Chen A."/>
            <person name="Palaniappan K."/>
            <person name="Chang Y.J."/>
            <person name="Land M."/>
            <person name="Hauser L."/>
            <person name="Jeffries C.D."/>
            <person name="Detter J.C."/>
            <person name="Rohde M."/>
            <person name="Abt B."/>
            <person name="Pukall R."/>
            <person name="Goker M."/>
            <person name="Bristow J."/>
            <person name="Markowitz V."/>
            <person name="Hugenholtz P."/>
            <person name="Eisen J.A."/>
        </authorList>
    </citation>
    <scope>NUCLEOTIDE SEQUENCE [LARGE SCALE GENOMIC DNA]</scope>
    <source>
        <strain evidence="1 2">DSM 2912</strain>
    </source>
</reference>
<dbReference type="STRING" id="562970.Btus_0206"/>
<proteinExistence type="predicted"/>
<dbReference type="EMBL" id="CP002017">
    <property type="protein sequence ID" value="ADG04983.1"/>
    <property type="molecule type" value="Genomic_DNA"/>
</dbReference>
<dbReference type="AlphaFoldDB" id="D5WS98"/>
<keyword evidence="2" id="KW-1185">Reference proteome</keyword>
<name>D5WS98_KYRT2</name>
<dbReference type="KEGG" id="bts:Btus_0206"/>
<dbReference type="OrthoDB" id="9816067at2"/>
<organism evidence="1 2">
    <name type="scientific">Kyrpidia tusciae (strain DSM 2912 / NBRC 15312 / T2)</name>
    <name type="common">Bacillus tusciae</name>
    <dbReference type="NCBI Taxonomy" id="562970"/>
    <lineage>
        <taxon>Bacteria</taxon>
        <taxon>Bacillati</taxon>
        <taxon>Bacillota</taxon>
        <taxon>Bacilli</taxon>
        <taxon>Bacillales</taxon>
        <taxon>Alicyclobacillaceae</taxon>
        <taxon>Kyrpidia</taxon>
    </lineage>
</organism>
<sequence>MVHLVVVVSLFRGLKAPSSDDLPSPATKETIQHQAIFILLLVPPRRHGSLFKKKVTREEECMGVKLHVFNEAIRQFVLFFADPAAEVCDCSWAIFRVDVQAVVQEKDMIRKGL</sequence>
<gene>
    <name evidence="1" type="ordered locus">Btus_0206</name>
</gene>
<protein>
    <submittedName>
        <fullName evidence="1">Uncharacterized protein</fullName>
    </submittedName>
</protein>
<accession>D5WS98</accession>